<dbReference type="NCBIfam" id="TIGR00787">
    <property type="entry name" value="dctP"/>
    <property type="match status" value="1"/>
</dbReference>
<evidence type="ECO:0000313" key="5">
    <source>
        <dbReference type="EMBL" id="QQK77778.1"/>
    </source>
</evidence>
<dbReference type="CDD" id="cd13603">
    <property type="entry name" value="PBP2_TRAP_Siap_TeaA_like"/>
    <property type="match status" value="1"/>
</dbReference>
<dbReference type="KEGG" id="scia:HUG15_20820"/>
<comment type="similarity">
    <text evidence="1">Belongs to the bacterial solute-binding protein 7 family.</text>
</comment>
<evidence type="ECO:0000256" key="2">
    <source>
        <dbReference type="ARBA" id="ARBA00022448"/>
    </source>
</evidence>
<reference evidence="5 6" key="1">
    <citation type="submission" date="2020-06" db="EMBL/GenBank/DDBJ databases">
        <title>Genomic analysis of Salicibibacter sp. NKC5-3.</title>
        <authorList>
            <person name="Oh Y.J."/>
        </authorList>
    </citation>
    <scope>NUCLEOTIDE SEQUENCE [LARGE SCALE GENOMIC DNA]</scope>
    <source>
        <strain evidence="5 6">NKC5-3</strain>
    </source>
</reference>
<evidence type="ECO:0000256" key="3">
    <source>
        <dbReference type="ARBA" id="ARBA00022729"/>
    </source>
</evidence>
<organism evidence="5 6">
    <name type="scientific">Salicibibacter cibarius</name>
    <dbReference type="NCBI Taxonomy" id="2743000"/>
    <lineage>
        <taxon>Bacteria</taxon>
        <taxon>Bacillati</taxon>
        <taxon>Bacillota</taxon>
        <taxon>Bacilli</taxon>
        <taxon>Bacillales</taxon>
        <taxon>Bacillaceae</taxon>
        <taxon>Salicibibacter</taxon>
    </lineage>
</organism>
<dbReference type="PANTHER" id="PTHR33376">
    <property type="match status" value="1"/>
</dbReference>
<dbReference type="GO" id="GO:0055085">
    <property type="term" value="P:transmembrane transport"/>
    <property type="evidence" value="ECO:0007669"/>
    <property type="project" value="InterPro"/>
</dbReference>
<dbReference type="InterPro" id="IPR038404">
    <property type="entry name" value="TRAP_DctP_sf"/>
</dbReference>
<dbReference type="AlphaFoldDB" id="A0A7T7CDA4"/>
<dbReference type="PROSITE" id="PS51257">
    <property type="entry name" value="PROKAR_LIPOPROTEIN"/>
    <property type="match status" value="1"/>
</dbReference>
<keyword evidence="6" id="KW-1185">Reference proteome</keyword>
<evidence type="ECO:0000256" key="4">
    <source>
        <dbReference type="SAM" id="SignalP"/>
    </source>
</evidence>
<dbReference type="NCBIfam" id="NF037995">
    <property type="entry name" value="TRAP_S1"/>
    <property type="match status" value="1"/>
</dbReference>
<dbReference type="RefSeq" id="WP_200125441.1">
    <property type="nucleotide sequence ID" value="NZ_CP054705.1"/>
</dbReference>
<gene>
    <name evidence="5" type="ORF">HUG15_20820</name>
</gene>
<name>A0A7T7CDA4_9BACI</name>
<keyword evidence="3 4" id="KW-0732">Signal</keyword>
<feature type="signal peptide" evidence="4">
    <location>
        <begin position="1"/>
        <end position="18"/>
    </location>
</feature>
<keyword evidence="2" id="KW-0813">Transport</keyword>
<dbReference type="InterPro" id="IPR004682">
    <property type="entry name" value="TRAP_DctP"/>
</dbReference>
<feature type="chain" id="PRO_5038414881" evidence="4">
    <location>
        <begin position="19"/>
        <end position="345"/>
    </location>
</feature>
<protein>
    <submittedName>
        <fullName evidence="5">TRAP transporter substrate-binding protein</fullName>
    </submittedName>
</protein>
<dbReference type="InterPro" id="IPR018389">
    <property type="entry name" value="DctP_fam"/>
</dbReference>
<dbReference type="Pfam" id="PF03480">
    <property type="entry name" value="DctP"/>
    <property type="match status" value="1"/>
</dbReference>
<dbReference type="Gene3D" id="3.40.190.170">
    <property type="entry name" value="Bacterial extracellular solute-binding protein, family 7"/>
    <property type="match status" value="1"/>
</dbReference>
<dbReference type="PANTHER" id="PTHR33376:SF7">
    <property type="entry name" value="C4-DICARBOXYLATE-BINDING PROTEIN DCTB"/>
    <property type="match status" value="1"/>
</dbReference>
<dbReference type="EMBL" id="CP054705">
    <property type="protein sequence ID" value="QQK77778.1"/>
    <property type="molecule type" value="Genomic_DNA"/>
</dbReference>
<sequence length="345" mass="38570">MKRFTLLLTTILFSTGMAGCSSNGENETSGETNEVSDETTEMDFGHVLVEESTYQVTAEHMAESINEATDGEIALNIFPHSQLGSETTMLDSLIQGSQTFQFAALPALEDMISELQIMNIPYLFDSTEQTLEVLNGEVVGEMISEELEEQGLVDLGWIVAERNIFTASEPIESLEDMQSQNLRVLQTPSYIATYEALGAQPTGIDYGELYMAAEQGVVDGGDVTPEQFIDDRFVDIADYYNITRVHQQPLLLVMSKTVYDGLTPEQQEIITESAEQGIELGVDFYYQSFEESLEEMEEEGTQIIEPNLTEFQEATQDVTEDIIENTPNGQEWYDAIQEEIENTNL</sequence>
<proteinExistence type="inferred from homology"/>
<dbReference type="Proteomes" id="UP000595823">
    <property type="component" value="Chromosome"/>
</dbReference>
<evidence type="ECO:0000256" key="1">
    <source>
        <dbReference type="ARBA" id="ARBA00009023"/>
    </source>
</evidence>
<accession>A0A7T7CDA4</accession>
<evidence type="ECO:0000313" key="6">
    <source>
        <dbReference type="Proteomes" id="UP000595823"/>
    </source>
</evidence>
<dbReference type="GO" id="GO:0030288">
    <property type="term" value="C:outer membrane-bounded periplasmic space"/>
    <property type="evidence" value="ECO:0007669"/>
    <property type="project" value="InterPro"/>
</dbReference>